<dbReference type="Proteomes" id="UP000178783">
    <property type="component" value="Unassembled WGS sequence"/>
</dbReference>
<evidence type="ECO:0000313" key="2">
    <source>
        <dbReference type="Proteomes" id="UP000178783"/>
    </source>
</evidence>
<accession>A0A1F5SCH0</accession>
<proteinExistence type="predicted"/>
<dbReference type="InterPro" id="IPR036874">
    <property type="entry name" value="Carbonic_anhydrase_sf"/>
</dbReference>
<name>A0A1F5SCH0_9BACT</name>
<organism evidence="1 2">
    <name type="scientific">Candidatus Falkowbacteria bacterium RIFCSPLOWO2_02_FULL_45_21</name>
    <dbReference type="NCBI Taxonomy" id="1797989"/>
    <lineage>
        <taxon>Bacteria</taxon>
        <taxon>Candidatus Falkowiibacteriota</taxon>
    </lineage>
</organism>
<evidence type="ECO:0000313" key="1">
    <source>
        <dbReference type="EMBL" id="OGF23961.1"/>
    </source>
</evidence>
<dbReference type="GO" id="GO:0008270">
    <property type="term" value="F:zinc ion binding"/>
    <property type="evidence" value="ECO:0007669"/>
    <property type="project" value="InterPro"/>
</dbReference>
<dbReference type="EMBL" id="MFFW01000042">
    <property type="protein sequence ID" value="OGF23961.1"/>
    <property type="molecule type" value="Genomic_DNA"/>
</dbReference>
<dbReference type="Gene3D" id="3.40.1050.10">
    <property type="entry name" value="Carbonic anhydrase"/>
    <property type="match status" value="1"/>
</dbReference>
<dbReference type="InterPro" id="IPR046871">
    <property type="entry name" value="Pro_CA_2"/>
</dbReference>
<dbReference type="Pfam" id="PF20393">
    <property type="entry name" value="Pro_CA_2"/>
    <property type="match status" value="1"/>
</dbReference>
<dbReference type="SUPFAM" id="SSF53056">
    <property type="entry name" value="beta-carbonic anhydrase, cab"/>
    <property type="match status" value="1"/>
</dbReference>
<dbReference type="GO" id="GO:0004089">
    <property type="term" value="F:carbonate dehydratase activity"/>
    <property type="evidence" value="ECO:0007669"/>
    <property type="project" value="InterPro"/>
</dbReference>
<comment type="caution">
    <text evidence="1">The sequence shown here is derived from an EMBL/GenBank/DDBJ whole genome shotgun (WGS) entry which is preliminary data.</text>
</comment>
<sequence>MKLQFKFKNIHTCEAVVLCCIDFRFWRETVKFVEEELNIKSFDFPSLPGAAKAINDCADQAEVPMQCVSVPCNLHHAKTLVIVNHQDCGAYGGSKKFNGDEAAEVIFHAQELKKARGKVLSLYPNLEIILIYAKLADAGENIEFLTIS</sequence>
<evidence type="ECO:0008006" key="3">
    <source>
        <dbReference type="Google" id="ProtNLM"/>
    </source>
</evidence>
<dbReference type="AlphaFoldDB" id="A0A1F5SCH0"/>
<gene>
    <name evidence="1" type="ORF">A3H66_01465</name>
</gene>
<reference evidence="1 2" key="1">
    <citation type="journal article" date="2016" name="Nat. Commun.">
        <title>Thousands of microbial genomes shed light on interconnected biogeochemical processes in an aquifer system.</title>
        <authorList>
            <person name="Anantharaman K."/>
            <person name="Brown C.T."/>
            <person name="Hug L.A."/>
            <person name="Sharon I."/>
            <person name="Castelle C.J."/>
            <person name="Probst A.J."/>
            <person name="Thomas B.C."/>
            <person name="Singh A."/>
            <person name="Wilkins M.J."/>
            <person name="Karaoz U."/>
            <person name="Brodie E.L."/>
            <person name="Williams K.H."/>
            <person name="Hubbard S.S."/>
            <person name="Banfield J.F."/>
        </authorList>
    </citation>
    <scope>NUCLEOTIDE SEQUENCE [LARGE SCALE GENOMIC DNA]</scope>
</reference>
<protein>
    <recommendedName>
        <fullName evidence="3">Carbonic anhydrase</fullName>
    </recommendedName>
</protein>
<dbReference type="STRING" id="1797989.A3H66_01465"/>